<feature type="repeat" description="TPR" evidence="5">
    <location>
        <begin position="647"/>
        <end position="680"/>
    </location>
</feature>
<feature type="repeat" description="TPR" evidence="5">
    <location>
        <begin position="448"/>
        <end position="481"/>
    </location>
</feature>
<dbReference type="GO" id="GO:0004674">
    <property type="term" value="F:protein serine/threonine kinase activity"/>
    <property type="evidence" value="ECO:0007669"/>
    <property type="project" value="UniProtKB-KW"/>
</dbReference>
<evidence type="ECO:0000259" key="8">
    <source>
        <dbReference type="PROSITE" id="PS50011"/>
    </source>
</evidence>
<dbReference type="RefSeq" id="WP_207859734.1">
    <property type="nucleotide sequence ID" value="NZ_JAFREP010000014.1"/>
</dbReference>
<dbReference type="Proteomes" id="UP000664417">
    <property type="component" value="Unassembled WGS sequence"/>
</dbReference>
<dbReference type="InterPro" id="IPR011009">
    <property type="entry name" value="Kinase-like_dom_sf"/>
</dbReference>
<keyword evidence="3 9" id="KW-0418">Kinase</keyword>
<name>A0A8J7Q7Q0_9BACT</name>
<dbReference type="Gene3D" id="3.30.200.20">
    <property type="entry name" value="Phosphorylase Kinase, domain 1"/>
    <property type="match status" value="1"/>
</dbReference>
<dbReference type="GO" id="GO:0005524">
    <property type="term" value="F:ATP binding"/>
    <property type="evidence" value="ECO:0007669"/>
    <property type="project" value="UniProtKB-UniRule"/>
</dbReference>
<dbReference type="AlphaFoldDB" id="A0A8J7Q7Q0"/>
<evidence type="ECO:0000256" key="1">
    <source>
        <dbReference type="ARBA" id="ARBA00022679"/>
    </source>
</evidence>
<evidence type="ECO:0000256" key="5">
    <source>
        <dbReference type="PROSITE-ProRule" id="PRU00339"/>
    </source>
</evidence>
<dbReference type="InterPro" id="IPR017441">
    <property type="entry name" value="Protein_kinase_ATP_BS"/>
</dbReference>
<dbReference type="CDD" id="cd14014">
    <property type="entry name" value="STKc_PknB_like"/>
    <property type="match status" value="1"/>
</dbReference>
<dbReference type="EMBL" id="JAFREP010000014">
    <property type="protein sequence ID" value="MBO1319830.1"/>
    <property type="molecule type" value="Genomic_DNA"/>
</dbReference>
<dbReference type="Pfam" id="PF00069">
    <property type="entry name" value="Pkinase"/>
    <property type="match status" value="1"/>
</dbReference>
<dbReference type="PANTHER" id="PTHR43289:SF34">
    <property type="entry name" value="SERINE_THREONINE-PROTEIN KINASE YBDM-RELATED"/>
    <property type="match status" value="1"/>
</dbReference>
<keyword evidence="1" id="KW-0808">Transferase</keyword>
<evidence type="ECO:0000256" key="2">
    <source>
        <dbReference type="ARBA" id="ARBA00022741"/>
    </source>
</evidence>
<gene>
    <name evidence="9" type="ORF">J3U88_15245</name>
</gene>
<dbReference type="SUPFAM" id="SSF56112">
    <property type="entry name" value="Protein kinase-like (PK-like)"/>
    <property type="match status" value="1"/>
</dbReference>
<dbReference type="SMART" id="SM00220">
    <property type="entry name" value="S_TKc"/>
    <property type="match status" value="1"/>
</dbReference>
<organism evidence="9 10">
    <name type="scientific">Acanthopleuribacter pedis</name>
    <dbReference type="NCBI Taxonomy" id="442870"/>
    <lineage>
        <taxon>Bacteria</taxon>
        <taxon>Pseudomonadati</taxon>
        <taxon>Acidobacteriota</taxon>
        <taxon>Holophagae</taxon>
        <taxon>Acanthopleuribacterales</taxon>
        <taxon>Acanthopleuribacteraceae</taxon>
        <taxon>Acanthopleuribacter</taxon>
    </lineage>
</organism>
<evidence type="ECO:0000256" key="6">
    <source>
        <dbReference type="PROSITE-ProRule" id="PRU10141"/>
    </source>
</evidence>
<accession>A0A8J7Q7Q0</accession>
<keyword evidence="4 6" id="KW-0067">ATP-binding</keyword>
<dbReference type="PANTHER" id="PTHR43289">
    <property type="entry name" value="MITOGEN-ACTIVATED PROTEIN KINASE KINASE KINASE 20-RELATED"/>
    <property type="match status" value="1"/>
</dbReference>
<dbReference type="Gene3D" id="1.25.40.10">
    <property type="entry name" value="Tetratricopeptide repeat domain"/>
    <property type="match status" value="4"/>
</dbReference>
<feature type="region of interest" description="Disordered" evidence="7">
    <location>
        <begin position="1"/>
        <end position="36"/>
    </location>
</feature>
<dbReference type="InterPro" id="IPR000719">
    <property type="entry name" value="Prot_kinase_dom"/>
</dbReference>
<dbReference type="Pfam" id="PF13424">
    <property type="entry name" value="TPR_12"/>
    <property type="match status" value="2"/>
</dbReference>
<feature type="binding site" evidence="6">
    <location>
        <position position="88"/>
    </location>
    <ligand>
        <name>ATP</name>
        <dbReference type="ChEBI" id="CHEBI:30616"/>
    </ligand>
</feature>
<evidence type="ECO:0000313" key="10">
    <source>
        <dbReference type="Proteomes" id="UP000664417"/>
    </source>
</evidence>
<dbReference type="InterPro" id="IPR011990">
    <property type="entry name" value="TPR-like_helical_dom_sf"/>
</dbReference>
<dbReference type="Pfam" id="PF13374">
    <property type="entry name" value="TPR_10"/>
    <property type="match status" value="1"/>
</dbReference>
<comment type="caution">
    <text evidence="9">The sequence shown here is derived from an EMBL/GenBank/DDBJ whole genome shotgun (WGS) entry which is preliminary data.</text>
</comment>
<keyword evidence="5" id="KW-0802">TPR repeat</keyword>
<dbReference type="InterPro" id="IPR008271">
    <property type="entry name" value="Ser/Thr_kinase_AS"/>
</dbReference>
<evidence type="ECO:0000313" key="9">
    <source>
        <dbReference type="EMBL" id="MBO1319830.1"/>
    </source>
</evidence>
<feature type="domain" description="Protein kinase" evidence="8">
    <location>
        <begin position="58"/>
        <end position="334"/>
    </location>
</feature>
<dbReference type="Pfam" id="PF13432">
    <property type="entry name" value="TPR_16"/>
    <property type="match status" value="1"/>
</dbReference>
<evidence type="ECO:0000256" key="4">
    <source>
        <dbReference type="ARBA" id="ARBA00022840"/>
    </source>
</evidence>
<dbReference type="SUPFAM" id="SSF48452">
    <property type="entry name" value="TPR-like"/>
    <property type="match status" value="5"/>
</dbReference>
<keyword evidence="2 6" id="KW-0547">Nucleotide-binding</keyword>
<dbReference type="PROSITE" id="PS50011">
    <property type="entry name" value="PROTEIN_KINASE_DOM"/>
    <property type="match status" value="1"/>
</dbReference>
<evidence type="ECO:0000256" key="3">
    <source>
        <dbReference type="ARBA" id="ARBA00022777"/>
    </source>
</evidence>
<proteinExistence type="predicted"/>
<sequence>MTDNDLTQLPPAGKSEAPQPGQNHAPAETISVSLGDHPSYPPLTTAQVLQPGDECGPYRVLKLIGQGGMAAVYLAERTDEIQRKVALKVLSFWTPKRSDLFQSECRILAGLEHPGIARLYDAGSHLQGQPWMAMEHIVGEPLDQYLKRVRPDLDTRLRLFAELGDALSHAHQQMIIHRDLKPSNILVTETGNPKLLDFGIAATLDPGTGEQEGLTLVNERIMTPQYASPEQVNGKRLSAASDVYSLGLILYEMVTGRRAYQIEGRNIAEVLQVVNHETITKPSEQRKGDKDYHNPFGSRLRGDVDTIILKALAREPKARYVSVEAMVADVRAYLAGLPIQARPTSRLYRLRKFVMRNPWPTVSALVLALLMLGFSFYARYQNQRVMAERDFARQEQRTAEAVTQFMVGLFERVDPNVTKGKDLRASELLESGMLQIDADLDQEPRVKLALLQTMGRVHASLGEYRRAADLFEQARDLVGDDPLAHAEMSKQLLRALIKNGTYAEAHRELGASERWYLARDRVIPSVLVKLRGDTCVELGRFVEAAEAYDQVWNKADLSAEERTELKFAQARLYEMWGFSERGIGLYQEVVAAKKQRYGFLHSEVADSLFALAGATANMGRYSEAEVLFAEAGNILETLYAPDHIRYAQLLQSQAFNYFKLDQYEKAQALFDRAVAIYESLEDPDHPEYAMCLNKYGVLLREQRDHAGSERAYRRALTMFTRSSGENHPNTLTAQYNLALALRDQGRPEDSEAMLADGLGKAGRHLGDHHPLFATYLYSIAVNHHRAGRIPEALEAGERVLAIRRRALGERHPRTISAVGFIARRLEHLGRFPEAVAAARHTVELSKNHDGVKPRFRWRYQRHYALYLAKVGRLDEALAVQAAVDADVRRHGVKGYAEEFANRLNLGDIYQWSHQWKDAIAVYGALLPDVAARRGEKHPQHSKVRRVLAYSLRQDARWQASEAAYLAEIAACETYWGKDAFALAKVRQDYGLMLLQNNRYAEAEQQLAEAMAILRRTGKARGRLNGLRANHALAVLFQNKTGDRDASALSAATAEAERELGSQSMAFANWLFWRVEKLVDHDHYQLAKPYCARMLTIYLAEETVPTFRVILGKALQGVIAASEGDAAGMKLQFDEAQRHLAQNFSQTDHWLAGEVAKYQQRAKRLLAGKKEVL</sequence>
<dbReference type="PROSITE" id="PS50005">
    <property type="entry name" value="TPR"/>
    <property type="match status" value="2"/>
</dbReference>
<dbReference type="PROSITE" id="PS00107">
    <property type="entry name" value="PROTEIN_KINASE_ATP"/>
    <property type="match status" value="1"/>
</dbReference>
<dbReference type="PROSITE" id="PS00108">
    <property type="entry name" value="PROTEIN_KINASE_ST"/>
    <property type="match status" value="1"/>
</dbReference>
<dbReference type="Gene3D" id="1.10.510.10">
    <property type="entry name" value="Transferase(Phosphotransferase) domain 1"/>
    <property type="match status" value="1"/>
</dbReference>
<keyword evidence="9" id="KW-0723">Serine/threonine-protein kinase</keyword>
<reference evidence="9" key="1">
    <citation type="submission" date="2021-03" db="EMBL/GenBank/DDBJ databases">
        <authorList>
            <person name="Wang G."/>
        </authorList>
    </citation>
    <scope>NUCLEOTIDE SEQUENCE</scope>
    <source>
        <strain evidence="9">KCTC 12899</strain>
    </source>
</reference>
<evidence type="ECO:0000256" key="7">
    <source>
        <dbReference type="SAM" id="MobiDB-lite"/>
    </source>
</evidence>
<keyword evidence="10" id="KW-1185">Reference proteome</keyword>
<dbReference type="InterPro" id="IPR019734">
    <property type="entry name" value="TPR_rpt"/>
</dbReference>
<dbReference type="SMART" id="SM00028">
    <property type="entry name" value="TPR"/>
    <property type="match status" value="8"/>
</dbReference>
<protein>
    <submittedName>
        <fullName evidence="9">Serine/threonine protein kinase</fullName>
    </submittedName>
</protein>